<organism evidence="1 2">
    <name type="scientific">Haloferula helveola</name>
    <dbReference type="NCBI Taxonomy" id="490095"/>
    <lineage>
        <taxon>Bacteria</taxon>
        <taxon>Pseudomonadati</taxon>
        <taxon>Verrucomicrobiota</taxon>
        <taxon>Verrucomicrobiia</taxon>
        <taxon>Verrucomicrobiales</taxon>
        <taxon>Verrucomicrobiaceae</taxon>
        <taxon>Haloferula</taxon>
    </lineage>
</organism>
<reference evidence="1 2" key="1">
    <citation type="submission" date="2021-06" db="EMBL/GenBank/DDBJ databases">
        <title>Complete genome of Haloferula helveola possessing various polysaccharide degrading enzymes.</title>
        <authorList>
            <person name="Takami H."/>
            <person name="Huang C."/>
            <person name="Hamasaki K."/>
        </authorList>
    </citation>
    <scope>NUCLEOTIDE SEQUENCE [LARGE SCALE GENOMIC DNA]</scope>
    <source>
        <strain evidence="1 2">CN-1</strain>
    </source>
</reference>
<accession>A0ABM7R861</accession>
<keyword evidence="2" id="KW-1185">Reference proteome</keyword>
<dbReference type="EMBL" id="AP024702">
    <property type="protein sequence ID" value="BCX47162.1"/>
    <property type="molecule type" value="Genomic_DNA"/>
</dbReference>
<evidence type="ECO:0000313" key="2">
    <source>
        <dbReference type="Proteomes" id="UP001374893"/>
    </source>
</evidence>
<protein>
    <submittedName>
        <fullName evidence="1">Uncharacterized protein</fullName>
    </submittedName>
</protein>
<gene>
    <name evidence="1" type="ORF">HAHE_10700</name>
</gene>
<dbReference type="Proteomes" id="UP001374893">
    <property type="component" value="Chromosome"/>
</dbReference>
<sequence>MKLTGVASFRFRAVATAFTERPLPFPKFCVVGGVVSVDAPTVVEATLVALDVITTACAMGAAQTTAARAAERAFMFFEGVWGVRGQWGYSKTPTKLRDEMRFLAKV</sequence>
<proteinExistence type="predicted"/>
<name>A0ABM7R861_9BACT</name>
<evidence type="ECO:0000313" key="1">
    <source>
        <dbReference type="EMBL" id="BCX47162.1"/>
    </source>
</evidence>